<dbReference type="AlphaFoldDB" id="A0A142CSN3"/>
<sequence length="156" mass="17732">MKVEGFVAALREAETIGELFKILREKGAPVLELDGQKFLIVVEGDFEGRPFWTEINGEKANQALGDAMLNSSSFPFKCKKPYTGGNVIFVNFEDIEVEKFLVAYRDPDYGIFYLVENGEAKEITKEEYEKLLPEMPEFKIKGMSEEQMDMMGAFFG</sequence>
<dbReference type="KEGG" id="tpep:A0127_00655"/>
<keyword evidence="2" id="KW-1185">Reference proteome</keyword>
<dbReference type="RefSeq" id="WP_062386552.1">
    <property type="nucleotide sequence ID" value="NZ_CP014750.1"/>
</dbReference>
<protein>
    <submittedName>
        <fullName evidence="1">Uncharacterized protein</fullName>
    </submittedName>
</protein>
<dbReference type="EMBL" id="CP014750">
    <property type="protein sequence ID" value="AMQ17785.1"/>
    <property type="molecule type" value="Genomic_DNA"/>
</dbReference>
<organism evidence="1 2">
    <name type="scientific">Thermococcus peptonophilus</name>
    <dbReference type="NCBI Taxonomy" id="53952"/>
    <lineage>
        <taxon>Archaea</taxon>
        <taxon>Methanobacteriati</taxon>
        <taxon>Methanobacteriota</taxon>
        <taxon>Thermococci</taxon>
        <taxon>Thermococcales</taxon>
        <taxon>Thermococcaceae</taxon>
        <taxon>Thermococcus</taxon>
    </lineage>
</organism>
<dbReference type="STRING" id="53952.A0127_00655"/>
<dbReference type="Proteomes" id="UP000073604">
    <property type="component" value="Chromosome"/>
</dbReference>
<name>A0A142CSN3_9EURY</name>
<dbReference type="GeneID" id="27139011"/>
<gene>
    <name evidence="1" type="ORF">A0127_00655</name>
</gene>
<proteinExistence type="predicted"/>
<reference evidence="2" key="1">
    <citation type="submission" date="2016-03" db="EMBL/GenBank/DDBJ databases">
        <authorList>
            <person name="Oger P.M."/>
        </authorList>
    </citation>
    <scope>NUCLEOTIDE SEQUENCE [LARGE SCALE GENOMIC DNA]</scope>
    <source>
        <strain evidence="2">OG-1</strain>
    </source>
</reference>
<evidence type="ECO:0000313" key="2">
    <source>
        <dbReference type="Proteomes" id="UP000073604"/>
    </source>
</evidence>
<accession>A0A142CSN3</accession>
<dbReference type="OrthoDB" id="85216at2157"/>
<evidence type="ECO:0000313" key="1">
    <source>
        <dbReference type="EMBL" id="AMQ17785.1"/>
    </source>
</evidence>